<dbReference type="RefSeq" id="WP_114014007.1">
    <property type="nucleotide sequence ID" value="NZ_QOIM01000022.1"/>
</dbReference>
<gene>
    <name evidence="3" type="ORF">DQ392_03635</name>
</gene>
<feature type="compositionally biased region" description="Polar residues" evidence="1">
    <location>
        <begin position="43"/>
        <end position="57"/>
    </location>
</feature>
<evidence type="ECO:0000313" key="3">
    <source>
        <dbReference type="EMBL" id="RCG23790.1"/>
    </source>
</evidence>
<reference evidence="3 4" key="1">
    <citation type="submission" date="2018-06" db="EMBL/GenBank/DDBJ databases">
        <title>Streptomyces reniochalinae sp. nov. and Streptomyces diacarnus sp. nov. from marine sponges.</title>
        <authorList>
            <person name="Li L."/>
        </authorList>
    </citation>
    <scope>NUCLEOTIDE SEQUENCE [LARGE SCALE GENOMIC DNA]</scope>
    <source>
        <strain evidence="3 4">LHW50302</strain>
    </source>
</reference>
<feature type="region of interest" description="Disordered" evidence="1">
    <location>
        <begin position="33"/>
        <end position="57"/>
    </location>
</feature>
<evidence type="ECO:0000313" key="4">
    <source>
        <dbReference type="Proteomes" id="UP000253507"/>
    </source>
</evidence>
<dbReference type="Proteomes" id="UP000253507">
    <property type="component" value="Unassembled WGS sequence"/>
</dbReference>
<protein>
    <submittedName>
        <fullName evidence="3">RdlA protein</fullName>
    </submittedName>
</protein>
<feature type="chain" id="PRO_5016769344" evidence="2">
    <location>
        <begin position="29"/>
        <end position="136"/>
    </location>
</feature>
<proteinExistence type="predicted"/>
<evidence type="ECO:0000256" key="2">
    <source>
        <dbReference type="SAM" id="SignalP"/>
    </source>
</evidence>
<sequence>MMKKALSTATVAVSLVGMSALAAPQAFATGNDTGTTTVNGNGADQSMGNAATHGNGSPQFQAVQGTLNKPCVGLPADVNVGSVVGLVNVAVQDINVLHNPQNQQCSDNSSQAKGDDSLSHILDDISALSANGENNN</sequence>
<accession>A0A367F2U0</accession>
<keyword evidence="4" id="KW-1185">Reference proteome</keyword>
<dbReference type="Pfam" id="PF25848">
    <property type="entry name" value="Rodlin"/>
    <property type="match status" value="1"/>
</dbReference>
<comment type="caution">
    <text evidence="3">The sequence shown here is derived from an EMBL/GenBank/DDBJ whole genome shotgun (WGS) entry which is preliminary data.</text>
</comment>
<organism evidence="3 4">
    <name type="scientific">Streptomyces reniochalinae</name>
    <dbReference type="NCBI Taxonomy" id="2250578"/>
    <lineage>
        <taxon>Bacteria</taxon>
        <taxon>Bacillati</taxon>
        <taxon>Actinomycetota</taxon>
        <taxon>Actinomycetes</taxon>
        <taxon>Kitasatosporales</taxon>
        <taxon>Streptomycetaceae</taxon>
        <taxon>Streptomyces</taxon>
    </lineage>
</organism>
<dbReference type="AlphaFoldDB" id="A0A367F2U0"/>
<dbReference type="NCBIfam" id="NF041022">
    <property type="entry name" value="rodlin_AB"/>
    <property type="match status" value="1"/>
</dbReference>
<feature type="signal peptide" evidence="2">
    <location>
        <begin position="1"/>
        <end position="28"/>
    </location>
</feature>
<feature type="compositionally biased region" description="Low complexity" evidence="1">
    <location>
        <begin position="33"/>
        <end position="42"/>
    </location>
</feature>
<keyword evidence="2" id="KW-0732">Signal</keyword>
<dbReference type="InterPro" id="IPR047736">
    <property type="entry name" value="RdlA/B-like"/>
</dbReference>
<name>A0A367F2U0_9ACTN</name>
<evidence type="ECO:0000256" key="1">
    <source>
        <dbReference type="SAM" id="MobiDB-lite"/>
    </source>
</evidence>
<dbReference type="EMBL" id="QOIM01000022">
    <property type="protein sequence ID" value="RCG23790.1"/>
    <property type="molecule type" value="Genomic_DNA"/>
</dbReference>
<dbReference type="OrthoDB" id="4328869at2"/>